<name>A0ABQ8CV91_BRANA</name>
<dbReference type="InterPro" id="IPR007587">
    <property type="entry name" value="SAPS"/>
</dbReference>
<evidence type="ECO:0000256" key="1">
    <source>
        <dbReference type="ARBA" id="ARBA00006180"/>
    </source>
</evidence>
<feature type="region of interest" description="Disordered" evidence="2">
    <location>
        <begin position="64"/>
        <end position="95"/>
    </location>
</feature>
<evidence type="ECO:0000313" key="4">
    <source>
        <dbReference type="Proteomes" id="UP000824890"/>
    </source>
</evidence>
<dbReference type="EMBL" id="JAGKQM010000006">
    <property type="protein sequence ID" value="KAH0920999.1"/>
    <property type="molecule type" value="Genomic_DNA"/>
</dbReference>
<feature type="region of interest" description="Disordered" evidence="2">
    <location>
        <begin position="911"/>
        <end position="948"/>
    </location>
</feature>
<accession>A0ABQ8CV91</accession>
<feature type="region of interest" description="Disordered" evidence="2">
    <location>
        <begin position="966"/>
        <end position="1001"/>
    </location>
</feature>
<dbReference type="PANTHER" id="PTHR12634">
    <property type="entry name" value="SIT4 YEAST -ASSOCIATING PROTEIN-RELATED"/>
    <property type="match status" value="1"/>
</dbReference>
<sequence>MLDFLSSTSNSCLVFNNSETTKAAKRAITRNRCRLSLLSSSMDMVEEPILSRLDRIDVMVRKLEEMKGSSPRSSSPSTPSSGTQPSSLDLSSPRSIGKVQCRSMEQVIEETERKGTLLERLNNVEEQVLKLCIKFEEEVEEESKRDDNSKKTKKKKGLRNFSQLNSSSLAAAMFWKLTSLSASSPVETILDKENFTLEELLDEEEIIQECKALNSRLINFLRDKAQVEQLLRYIVEEPPNDADDSKRAFKFPFISCEVFTCEIDVILKTLVEEEELMDLLFSFLEPSRPHSALLAGYFSKVVICLMVRKTAALMNYVKGHQSVLCQLVDLIGITSIMEVLVRLVGADDQVYPNFLDVMQWLADNNLLEMIVDKLDPSSPPEVQANAAETLCAISRNAPSALATQLSSPGFVARIFGHAFEDSHSKSGLVHSLSVCTSLLDPRKSAPTSSMFNSYRGQQMFESPVPVSQETIGAMLPKLSDLLMLLNVASDSTVLPTTYGELRPPLGKHRLKIVEFIAVLLRTGSEAAQKELVSSGVIKRTIDLFFEYPFNNALHHQVETIILSCLENKSDLMVNHILRECNMIGKFLASDRDSDLSGDSQPTAAATGKKPPRVGYIGHITRISNKIGQLSNSNDQLKAYLQENSEWNEWQGSVLQERNTVENVYRWGCGRPTTIQDRTRDSDEEDKDYDVAALANNLSQAFTYKMYGNDDNEEDHNALDRDDDVILAQFLIPLLFFYHTMIHTGMYLNNIVFENWYLFILTQDVYFDDESAEVVISSLRLGDDQGSSLFTNSDWFTFQDNRFGSTPSDAAGSNTLQDEELNRAFNANTSSSDDDEVVVGEEDDDLTRNPKDSAAETNYQMESPMGFFDFNTLEKTEEALAEQPPEWVGWSEPSSDMQVSGTGLNPFLDDEDDDDSKNMMNLDIPTPEAKTEPVIPNGSSSPTEKSLFEKDVEFVGVEAEGTEKAMEQAMKEGTVGEAGAMKRKMETTVENQKAEEESSGVKEFNDNNYWKVDQEVGVME</sequence>
<reference evidence="3 4" key="1">
    <citation type="submission" date="2021-05" db="EMBL/GenBank/DDBJ databases">
        <title>Genome Assembly of Synthetic Allotetraploid Brassica napus Reveals Homoeologous Exchanges between Subgenomes.</title>
        <authorList>
            <person name="Davis J.T."/>
        </authorList>
    </citation>
    <scope>NUCLEOTIDE SEQUENCE [LARGE SCALE GENOMIC DNA]</scope>
    <source>
        <strain evidence="4">cv. Da-Ae</strain>
        <tissue evidence="3">Seedling</tissue>
    </source>
</reference>
<feature type="compositionally biased region" description="Low complexity" evidence="2">
    <location>
        <begin position="68"/>
        <end position="87"/>
    </location>
</feature>
<gene>
    <name evidence="3" type="ORF">HID58_021017</name>
</gene>
<dbReference type="SUPFAM" id="SSF48371">
    <property type="entry name" value="ARM repeat"/>
    <property type="match status" value="1"/>
</dbReference>
<feature type="region of interest" description="Disordered" evidence="2">
    <location>
        <begin position="825"/>
        <end position="857"/>
    </location>
</feature>
<comment type="caution">
    <text evidence="3">The sequence shown here is derived from an EMBL/GenBank/DDBJ whole genome shotgun (WGS) entry which is preliminary data.</text>
</comment>
<dbReference type="Proteomes" id="UP000824890">
    <property type="component" value="Unassembled WGS sequence"/>
</dbReference>
<organism evidence="3 4">
    <name type="scientific">Brassica napus</name>
    <name type="common">Rape</name>
    <dbReference type="NCBI Taxonomy" id="3708"/>
    <lineage>
        <taxon>Eukaryota</taxon>
        <taxon>Viridiplantae</taxon>
        <taxon>Streptophyta</taxon>
        <taxon>Embryophyta</taxon>
        <taxon>Tracheophyta</taxon>
        <taxon>Spermatophyta</taxon>
        <taxon>Magnoliopsida</taxon>
        <taxon>eudicotyledons</taxon>
        <taxon>Gunneridae</taxon>
        <taxon>Pentapetalae</taxon>
        <taxon>rosids</taxon>
        <taxon>malvids</taxon>
        <taxon>Brassicales</taxon>
        <taxon>Brassicaceae</taxon>
        <taxon>Brassiceae</taxon>
        <taxon>Brassica</taxon>
    </lineage>
</organism>
<dbReference type="InterPro" id="IPR016024">
    <property type="entry name" value="ARM-type_fold"/>
</dbReference>
<comment type="similarity">
    <text evidence="1">Belongs to the SAPS family.</text>
</comment>
<evidence type="ECO:0000256" key="2">
    <source>
        <dbReference type="SAM" id="MobiDB-lite"/>
    </source>
</evidence>
<proteinExistence type="inferred from homology"/>
<evidence type="ECO:0008006" key="5">
    <source>
        <dbReference type="Google" id="ProtNLM"/>
    </source>
</evidence>
<dbReference type="PANTHER" id="PTHR12634:SF31">
    <property type="entry name" value="SIT4 PHOSPHATASE-ASSOCIATED FAMILY PROTEIN"/>
    <property type="match status" value="1"/>
</dbReference>
<dbReference type="Pfam" id="PF04499">
    <property type="entry name" value="SAPS"/>
    <property type="match status" value="1"/>
</dbReference>
<feature type="compositionally biased region" description="Acidic residues" evidence="2">
    <location>
        <begin position="831"/>
        <end position="844"/>
    </location>
</feature>
<feature type="compositionally biased region" description="Basic and acidic residues" evidence="2">
    <location>
        <begin position="982"/>
        <end position="1001"/>
    </location>
</feature>
<evidence type="ECO:0000313" key="3">
    <source>
        <dbReference type="EMBL" id="KAH0920999.1"/>
    </source>
</evidence>
<protein>
    <recommendedName>
        <fullName evidence="5">SIT4 phosphatase-associated family protein</fullName>
    </recommendedName>
</protein>
<keyword evidence="4" id="KW-1185">Reference proteome</keyword>